<evidence type="ECO:0000256" key="1">
    <source>
        <dbReference type="SAM" id="MobiDB-lite"/>
    </source>
</evidence>
<keyword evidence="3" id="KW-1185">Reference proteome</keyword>
<evidence type="ECO:0000313" key="2">
    <source>
        <dbReference type="EMBL" id="KAH9491340.1"/>
    </source>
</evidence>
<feature type="non-terminal residue" evidence="2">
    <location>
        <position position="1"/>
    </location>
</feature>
<reference evidence="2" key="2">
    <citation type="journal article" date="2022" name="Res Sq">
        <title>Comparative Genomics Reveals Insights into the Divergent Evolution of Astigmatic Mites and Household Pest Adaptations.</title>
        <authorList>
            <person name="Xiong Q."/>
            <person name="Wan A.T.-Y."/>
            <person name="Liu X.-Y."/>
            <person name="Fung C.S.-H."/>
            <person name="Xiao X."/>
            <person name="Malainual N."/>
            <person name="Hou J."/>
            <person name="Wang L."/>
            <person name="Wang M."/>
            <person name="Yang K."/>
            <person name="Cui Y."/>
            <person name="Leung E."/>
            <person name="Nong W."/>
            <person name="Shin S.-K."/>
            <person name="Au S."/>
            <person name="Jeong K.Y."/>
            <person name="Chew F.T."/>
            <person name="Hui J."/>
            <person name="Leung T.F."/>
            <person name="Tungtrongchitr A."/>
            <person name="Zhong N."/>
            <person name="Liu Z."/>
            <person name="Tsui S."/>
        </authorList>
    </citation>
    <scope>NUCLEOTIDE SEQUENCE</scope>
    <source>
        <strain evidence="2">Derf</strain>
        <tissue evidence="2">Whole organism</tissue>
    </source>
</reference>
<dbReference type="AlphaFoldDB" id="A0A922HKQ3"/>
<reference evidence="2" key="1">
    <citation type="submission" date="2013-05" db="EMBL/GenBank/DDBJ databases">
        <authorList>
            <person name="Yim A.K.Y."/>
            <person name="Chan T.F."/>
            <person name="Ji K.M."/>
            <person name="Liu X.Y."/>
            <person name="Zhou J.W."/>
            <person name="Li R.Q."/>
            <person name="Yang K.Y."/>
            <person name="Li J."/>
            <person name="Li M."/>
            <person name="Law P.T.W."/>
            <person name="Wu Y.L."/>
            <person name="Cai Z.L."/>
            <person name="Qin H."/>
            <person name="Bao Y."/>
            <person name="Leung R.K.K."/>
            <person name="Ng P.K.S."/>
            <person name="Zou J."/>
            <person name="Zhong X.J."/>
            <person name="Ran P.X."/>
            <person name="Zhong N.S."/>
            <person name="Liu Z.G."/>
            <person name="Tsui S.K.W."/>
        </authorList>
    </citation>
    <scope>NUCLEOTIDE SEQUENCE</scope>
    <source>
        <strain evidence="2">Derf</strain>
        <tissue evidence="2">Whole organism</tissue>
    </source>
</reference>
<proteinExistence type="predicted"/>
<feature type="compositionally biased region" description="Basic residues" evidence="1">
    <location>
        <begin position="30"/>
        <end position="40"/>
    </location>
</feature>
<protein>
    <submittedName>
        <fullName evidence="2">Uncharacterized protein</fullName>
    </submittedName>
</protein>
<organism evidence="2 3">
    <name type="scientific">Dermatophagoides farinae</name>
    <name type="common">American house dust mite</name>
    <dbReference type="NCBI Taxonomy" id="6954"/>
    <lineage>
        <taxon>Eukaryota</taxon>
        <taxon>Metazoa</taxon>
        <taxon>Ecdysozoa</taxon>
        <taxon>Arthropoda</taxon>
        <taxon>Chelicerata</taxon>
        <taxon>Arachnida</taxon>
        <taxon>Acari</taxon>
        <taxon>Acariformes</taxon>
        <taxon>Sarcoptiformes</taxon>
        <taxon>Astigmata</taxon>
        <taxon>Psoroptidia</taxon>
        <taxon>Analgoidea</taxon>
        <taxon>Pyroglyphidae</taxon>
        <taxon>Dermatophagoidinae</taxon>
        <taxon>Dermatophagoides</taxon>
    </lineage>
</organism>
<sequence length="48" mass="5865">KNSKKTSIKRSEGHKLFSFAHFQSIEMKAKQKRKRRRRENKKLDQMFA</sequence>
<gene>
    <name evidence="2" type="ORF">DERF_016067</name>
</gene>
<name>A0A922HKQ3_DERFA</name>
<dbReference type="Proteomes" id="UP000790347">
    <property type="component" value="Unassembled WGS sequence"/>
</dbReference>
<evidence type="ECO:0000313" key="3">
    <source>
        <dbReference type="Proteomes" id="UP000790347"/>
    </source>
</evidence>
<dbReference type="EMBL" id="ASGP02000009">
    <property type="protein sequence ID" value="KAH9491340.1"/>
    <property type="molecule type" value="Genomic_DNA"/>
</dbReference>
<accession>A0A922HKQ3</accession>
<feature type="region of interest" description="Disordered" evidence="1">
    <location>
        <begin position="28"/>
        <end position="48"/>
    </location>
</feature>
<comment type="caution">
    <text evidence="2">The sequence shown here is derived from an EMBL/GenBank/DDBJ whole genome shotgun (WGS) entry which is preliminary data.</text>
</comment>